<dbReference type="PANTHER" id="PTHR47096:SF1">
    <property type="entry name" value="MISSHAPEN LIKE KINASE 1"/>
    <property type="match status" value="1"/>
</dbReference>
<accession>A0A9P1BTX7</accession>
<evidence type="ECO:0000256" key="1">
    <source>
        <dbReference type="SAM" id="Coils"/>
    </source>
</evidence>
<sequence length="1798" mass="201448">MTDMTATLQTDEECWKFWAEAGNKGLPRAHWAPAGLKANGEKAVLRAHESSCLAALFLIAGQHPEVEKLAPELRAAGLVCCIIDHRHPHFEKLSKDGISAVLHRPVDEAPLPDSSVAKSKVPVQAEVFGAKNSPEVKDPPKREQSEEREVRNAEALPETAAFFGSSDSDSEDDAKPASPEQPPIRGAAPKSSVVPLSRPKVAKHTTEARCVVEPDKDSEEEEDEESSEEDEEEEAPQKEDQKTAPKSQQASPKQSTARKSRCILSEDESSDVSDDRSSPRPAENAKDSASKVTSSVRFGRRRSPLPRLRQKRREERRRAERSDRSRRDSRSSSRRRSRSRRASAEASPARFPFAARGQPRSKRKAEPPRLKSRRERSQEERERRRDEEYKEHRQRYRREVELRTHRERQRQDEELREQKEREKREKELKEQKEREQREKERREREHREKERKEKEQREREAREREQRERARREREQREKEAREREQREREQREREQRERERREREQREKETREREQKERELRELREREQREQELRQLKEREQRERELKELQERERRERELKELQERERRERELKELQERERRERELKELQERERRERELKEFQERERRERELKELQERERREKELREQQEKELQAARDQDRKREPKSQPAPDPRMPTQAVPSAPDSKPLFVMHVGAEQDQAATAFKEASRIAANRQAGSSTSQANLSEQLGGGPKLLKVERHKDHPMAQIKLNQQETAEQILRLRPSHINGVPVKNWERLSNDPSAFLILWEGDRNALDDATLESHFNQMIQQLSPQNPPPTQTKDDEEDKRLMEQINKAIEDTRKARGVQELQQKVMEDLEFKMVSVYEDMIVRQRFLDHARNRQDSFQNLSDAERQMLAQFQSDLQQLQQTHALLEREMESKLFPWEREALYARLRAKKHQAAQQAEAKLQMHVREQAQLAQLAQQAQQAQLAQQQAQQLQQAYMQQMQQAQLQQAQIRQQRQQYQLQQAQMQHMQRQTQQAPWEQSQVKDAAMNDQYHLAQQLQEQIHWEEHLVESRSPPRPICKTQAQAPPPPPPPPKDAENASPGVTGNAPPVVPIIVPKEGSLLGKARTFASDSNIPPGVIALQAGLRPEGRPIVPRNLLQEAKEGPPKKFTPPIPASTGKPGGIVKAPTLTASLPAPPPQAQITAHLPPSFAAAPAEDAAPCAPCMEGTTPKPRSVVEPSDGSSAKCPPRTRPVGKAPMQIMPEGLDAVSQPGLTNDAMAAPPAWQAVIKARRRIYEPPETLPEFPPEEEIVEIDPETTSAPAPATPPAPAMSFPPDTPDGLPLDGSAANGSAPDGVPSDGFPPHDPAPDTFPSDGSAPRGLDADGSAPHPPDALPLGGSSPDGSPPDGLPPDGLAPPGSAPDILDADGSAPHGLDADDLDSDGLAPDTPEICPPSPDGLPPDGFAPDAFQVDGSAPDISLPDGSWPDGLPPDTPEICPPSPDGLPPDGFAPDAFQVDGSAPDISLPDGSWPDGLPPDGFVPDGPVPDSLPVDGSTPGFPDVLSDSVLRDDPNNDIAVEASRAASTTLGRPLIKPFLKPAVHRAQHPQGGLFLPGTSQQRTASARATEPRGKGTREASFQGYASARHGVLCMQAARQGTPVPEPNIPPSRASWAQPENRAPVPEPSMPPSKASWAEAAIEGTPVPEPNTPVPEPSRPPAANRGTPVPEPSRPPSRDVEWHNDEWHKDEDLVRFGATAAPKASAASKGSGKFGHFRPAFAPPLTAFSAPAAVTAVPSKGKGVKRLRDEMGKSGRPGYMAWGASNPNSRFGYK</sequence>
<feature type="compositionally biased region" description="Low complexity" evidence="2">
    <location>
        <begin position="1721"/>
        <end position="1735"/>
    </location>
</feature>
<keyword evidence="1" id="KW-0175">Coiled coil</keyword>
<feature type="compositionally biased region" description="Acidic residues" evidence="2">
    <location>
        <begin position="216"/>
        <end position="234"/>
    </location>
</feature>
<dbReference type="PANTHER" id="PTHR47096">
    <property type="entry name" value="MISSHAPEN LIKE KINASE 1"/>
    <property type="match status" value="1"/>
</dbReference>
<feature type="compositionally biased region" description="Polar residues" evidence="2">
    <location>
        <begin position="1789"/>
        <end position="1798"/>
    </location>
</feature>
<feature type="coiled-coil region" evidence="1">
    <location>
        <begin position="935"/>
        <end position="1000"/>
    </location>
</feature>
<feature type="compositionally biased region" description="Basic and acidic residues" evidence="2">
    <location>
        <begin position="273"/>
        <end position="289"/>
    </location>
</feature>
<gene>
    <name evidence="3" type="ORF">C1SCF055_LOCUS7360</name>
</gene>
<feature type="compositionally biased region" description="Basic and acidic residues" evidence="2">
    <location>
        <begin position="134"/>
        <end position="152"/>
    </location>
</feature>
<feature type="compositionally biased region" description="Basic residues" evidence="2">
    <location>
        <begin position="298"/>
        <end position="311"/>
    </location>
</feature>
<feature type="compositionally biased region" description="Low complexity" evidence="2">
    <location>
        <begin position="1378"/>
        <end position="1390"/>
    </location>
</feature>
<feature type="compositionally biased region" description="Acidic residues" evidence="2">
    <location>
        <begin position="1273"/>
        <end position="1283"/>
    </location>
</feature>
<feature type="region of interest" description="Disordered" evidence="2">
    <location>
        <begin position="125"/>
        <end position="529"/>
    </location>
</feature>
<evidence type="ECO:0000313" key="3">
    <source>
        <dbReference type="EMBL" id="CAI3979409.1"/>
    </source>
</evidence>
<protein>
    <recommendedName>
        <fullName evidence="6">Reticulocyte-binding protein 2-like a</fullName>
    </recommendedName>
</protein>
<feature type="compositionally biased region" description="Basic and acidic residues" evidence="2">
    <location>
        <begin position="312"/>
        <end position="331"/>
    </location>
</feature>
<dbReference type="Proteomes" id="UP001152797">
    <property type="component" value="Unassembled WGS sequence"/>
</dbReference>
<dbReference type="GO" id="GO:0005829">
    <property type="term" value="C:cytosol"/>
    <property type="evidence" value="ECO:0007669"/>
    <property type="project" value="TreeGrafter"/>
</dbReference>
<feature type="compositionally biased region" description="Low complexity" evidence="2">
    <location>
        <begin position="1499"/>
        <end position="1514"/>
    </location>
</feature>
<feature type="region of interest" description="Disordered" evidence="2">
    <location>
        <begin position="1266"/>
        <end position="1541"/>
    </location>
</feature>
<evidence type="ECO:0000313" key="4">
    <source>
        <dbReference type="EMBL" id="CAL1132784.1"/>
    </source>
</evidence>
<feature type="compositionally biased region" description="Low complexity" evidence="2">
    <location>
        <begin position="344"/>
        <end position="356"/>
    </location>
</feature>
<feature type="compositionally biased region" description="Basic and acidic residues" evidence="2">
    <location>
        <begin position="364"/>
        <end position="529"/>
    </location>
</feature>
<feature type="region of interest" description="Disordered" evidence="2">
    <location>
        <begin position="1568"/>
        <end position="1608"/>
    </location>
</feature>
<feature type="compositionally biased region" description="Basic and acidic residues" evidence="2">
    <location>
        <begin position="204"/>
        <end position="215"/>
    </location>
</feature>
<feature type="compositionally biased region" description="Polar residues" evidence="2">
    <location>
        <begin position="244"/>
        <end position="255"/>
    </location>
</feature>
<feature type="compositionally biased region" description="Low complexity" evidence="2">
    <location>
        <begin position="1298"/>
        <end position="1313"/>
    </location>
</feature>
<name>A0A9P1BTX7_9DINO</name>
<evidence type="ECO:0008006" key="6">
    <source>
        <dbReference type="Google" id="ProtNLM"/>
    </source>
</evidence>
<feature type="coiled-coil region" evidence="1">
    <location>
        <begin position="873"/>
        <end position="900"/>
    </location>
</feature>
<evidence type="ECO:0000256" key="2">
    <source>
        <dbReference type="SAM" id="MobiDB-lite"/>
    </source>
</evidence>
<feature type="region of interest" description="Disordered" evidence="2">
    <location>
        <begin position="541"/>
        <end position="671"/>
    </location>
</feature>
<dbReference type="EMBL" id="CAMXCT030000482">
    <property type="protein sequence ID" value="CAL4766721.1"/>
    <property type="molecule type" value="Genomic_DNA"/>
</dbReference>
<dbReference type="EMBL" id="CAMXCT020000482">
    <property type="protein sequence ID" value="CAL1132784.1"/>
    <property type="molecule type" value="Genomic_DNA"/>
</dbReference>
<feature type="compositionally biased region" description="Pro residues" evidence="2">
    <location>
        <begin position="1671"/>
        <end position="1684"/>
    </location>
</feature>
<dbReference type="OrthoDB" id="409265at2759"/>
<dbReference type="EMBL" id="CAMXCT010000482">
    <property type="protein sequence ID" value="CAI3979409.1"/>
    <property type="molecule type" value="Genomic_DNA"/>
</dbReference>
<proteinExistence type="predicted"/>
<feature type="compositionally biased region" description="Pro residues" evidence="2">
    <location>
        <begin position="1456"/>
        <end position="1472"/>
    </location>
</feature>
<dbReference type="InterPro" id="IPR051700">
    <property type="entry name" value="STE20_Ser-Thr_kinase"/>
</dbReference>
<evidence type="ECO:0000313" key="5">
    <source>
        <dbReference type="Proteomes" id="UP001152797"/>
    </source>
</evidence>
<feature type="compositionally biased region" description="Basic residues" evidence="2">
    <location>
        <begin position="332"/>
        <end position="341"/>
    </location>
</feature>
<organism evidence="3">
    <name type="scientific">Cladocopium goreaui</name>
    <dbReference type="NCBI Taxonomy" id="2562237"/>
    <lineage>
        <taxon>Eukaryota</taxon>
        <taxon>Sar</taxon>
        <taxon>Alveolata</taxon>
        <taxon>Dinophyceae</taxon>
        <taxon>Suessiales</taxon>
        <taxon>Symbiodiniaceae</taxon>
        <taxon>Cladocopium</taxon>
    </lineage>
</organism>
<feature type="region of interest" description="Disordered" evidence="2">
    <location>
        <begin position="1620"/>
        <end position="1738"/>
    </location>
</feature>
<keyword evidence="5" id="KW-1185">Reference proteome</keyword>
<feature type="region of interest" description="Disordered" evidence="2">
    <location>
        <begin position="1037"/>
        <end position="1075"/>
    </location>
</feature>
<feature type="region of interest" description="Disordered" evidence="2">
    <location>
        <begin position="1761"/>
        <end position="1798"/>
    </location>
</feature>
<reference evidence="3" key="1">
    <citation type="submission" date="2022-10" db="EMBL/GenBank/DDBJ databases">
        <authorList>
            <person name="Chen Y."/>
            <person name="Dougan E. K."/>
            <person name="Chan C."/>
            <person name="Rhodes N."/>
            <person name="Thang M."/>
        </authorList>
    </citation>
    <scope>NUCLEOTIDE SEQUENCE</scope>
</reference>
<comment type="caution">
    <text evidence="3">The sequence shown here is derived from an EMBL/GenBank/DDBJ whole genome shotgun (WGS) entry which is preliminary data.</text>
</comment>
<reference evidence="4" key="2">
    <citation type="submission" date="2024-04" db="EMBL/GenBank/DDBJ databases">
        <authorList>
            <person name="Chen Y."/>
            <person name="Shah S."/>
            <person name="Dougan E. K."/>
            <person name="Thang M."/>
            <person name="Chan C."/>
        </authorList>
    </citation>
    <scope>NUCLEOTIDE SEQUENCE [LARGE SCALE GENOMIC DNA]</scope>
</reference>
<feature type="compositionally biased region" description="Polar residues" evidence="2">
    <location>
        <begin position="1582"/>
        <end position="1591"/>
    </location>
</feature>
<feature type="compositionally biased region" description="Basic and acidic residues" evidence="2">
    <location>
        <begin position="541"/>
        <end position="646"/>
    </location>
</feature>
<feature type="compositionally biased region" description="Basic and acidic residues" evidence="2">
    <location>
        <begin position="1700"/>
        <end position="1718"/>
    </location>
</feature>
<feature type="region of interest" description="Disordered" evidence="2">
    <location>
        <begin position="1198"/>
        <end position="1223"/>
    </location>
</feature>